<keyword evidence="2" id="KW-1133">Transmembrane helix</keyword>
<accession>A0A2T1ABY6</accession>
<evidence type="ECO:0000313" key="3">
    <source>
        <dbReference type="EMBL" id="PRZ46129.1"/>
    </source>
</evidence>
<sequence length="471" mass="48799">MSALPFAQESARDWWGVALIAFSAHALVAAAGIGVMAWHPDPAATPPEISFTVSLQRLDTDSLAGTQVSEGIANAADTPGTDAPDDQPEGVSAPSPEVPDLPSDTDQRAPLLPAPDRQPARLASVPQLGRDVAEITPPDAPVVPDAPTSLDLAQPPVSAAPLPLASTQTPEASSPIIPLDRGQSTGGAPRSGPQLAILQPPGAAAEDQSPDWPAPPPEAPSLDGDTTPNAGESDHASTDASEAGDTASLPEGEGNDTETRATVARAVDLAAGDLIRRIREQAHPDCLVALPRRTSTGGLGLEMIGASERVMQDYAKALLGPEDADLVQTRQLIDPRQCAGLDLVAKGPNYPATRLGLGLENPAPASSGWLRGGVRGTGGRYVMLLVIDNNGVVQDLQRFSRFGDNRVDFAVPVTRAGPRRDTSQLILALASSTPFDDLRSGIGGLAHETLQRAQDQLGPDIAMALTGFVLQ</sequence>
<dbReference type="EMBL" id="PVUF01000011">
    <property type="protein sequence ID" value="PRZ46129.1"/>
    <property type="molecule type" value="Genomic_DNA"/>
</dbReference>
<evidence type="ECO:0000256" key="1">
    <source>
        <dbReference type="SAM" id="MobiDB-lite"/>
    </source>
</evidence>
<gene>
    <name evidence="3" type="ORF">CLV89_11120</name>
</gene>
<dbReference type="AlphaFoldDB" id="A0A2T1ABY6"/>
<evidence type="ECO:0000256" key="2">
    <source>
        <dbReference type="SAM" id="Phobius"/>
    </source>
</evidence>
<name>A0A2T1ABY6_TRISK</name>
<organism evidence="3 4">
    <name type="scientific">Tritonibacter scottomollicae</name>
    <name type="common">Epibacterium scottomollicae</name>
    <dbReference type="NCBI Taxonomy" id="483013"/>
    <lineage>
        <taxon>Bacteria</taxon>
        <taxon>Pseudomonadati</taxon>
        <taxon>Pseudomonadota</taxon>
        <taxon>Alphaproteobacteria</taxon>
        <taxon>Rhodobacterales</taxon>
        <taxon>Paracoccaceae</taxon>
        <taxon>Tritonibacter</taxon>
    </lineage>
</organism>
<proteinExistence type="predicted"/>
<feature type="compositionally biased region" description="Low complexity" evidence="1">
    <location>
        <begin position="142"/>
        <end position="165"/>
    </location>
</feature>
<feature type="region of interest" description="Disordered" evidence="1">
    <location>
        <begin position="134"/>
        <end position="261"/>
    </location>
</feature>
<reference evidence="3 4" key="1">
    <citation type="submission" date="2018-03" db="EMBL/GenBank/DDBJ databases">
        <title>Genomic Encyclopedia of Archaeal and Bacterial Type Strains, Phase II (KMG-II): from individual species to whole genera.</title>
        <authorList>
            <person name="Goeker M."/>
        </authorList>
    </citation>
    <scope>NUCLEOTIDE SEQUENCE [LARGE SCALE GENOMIC DNA]</scope>
    <source>
        <strain evidence="3 4">DSM 25328</strain>
    </source>
</reference>
<feature type="transmembrane region" description="Helical" evidence="2">
    <location>
        <begin position="14"/>
        <end position="38"/>
    </location>
</feature>
<protein>
    <submittedName>
        <fullName evidence="3">Uncharacterized protein</fullName>
    </submittedName>
</protein>
<keyword evidence="2" id="KW-0472">Membrane</keyword>
<comment type="caution">
    <text evidence="3">The sequence shown here is derived from an EMBL/GenBank/DDBJ whole genome shotgun (WGS) entry which is preliminary data.</text>
</comment>
<dbReference type="Proteomes" id="UP000237718">
    <property type="component" value="Unassembled WGS sequence"/>
</dbReference>
<feature type="region of interest" description="Disordered" evidence="1">
    <location>
        <begin position="73"/>
        <end position="120"/>
    </location>
</feature>
<feature type="compositionally biased region" description="Low complexity" evidence="1">
    <location>
        <begin position="73"/>
        <end position="82"/>
    </location>
</feature>
<keyword evidence="2" id="KW-0812">Transmembrane</keyword>
<evidence type="ECO:0000313" key="4">
    <source>
        <dbReference type="Proteomes" id="UP000237718"/>
    </source>
</evidence>